<accession>A0A9P3GAD4</accession>
<protein>
    <submittedName>
        <fullName evidence="3">Clr2 domain-containing protein</fullName>
    </submittedName>
</protein>
<evidence type="ECO:0000256" key="1">
    <source>
        <dbReference type="SAM" id="MobiDB-lite"/>
    </source>
</evidence>
<dbReference type="GO" id="GO:0031934">
    <property type="term" value="C:mating-type region heterochromatin"/>
    <property type="evidence" value="ECO:0007669"/>
    <property type="project" value="TreeGrafter"/>
</dbReference>
<dbReference type="PANTHER" id="PTHR38046">
    <property type="entry name" value="CRYPTIC LOCI REGULATOR 2"/>
    <property type="match status" value="1"/>
</dbReference>
<dbReference type="Proteomes" id="UP000703269">
    <property type="component" value="Unassembled WGS sequence"/>
</dbReference>
<feature type="compositionally biased region" description="Basic and acidic residues" evidence="1">
    <location>
        <begin position="59"/>
        <end position="70"/>
    </location>
</feature>
<keyword evidence="4" id="KW-1185">Reference proteome</keyword>
<evidence type="ECO:0000259" key="2">
    <source>
        <dbReference type="Pfam" id="PF16761"/>
    </source>
</evidence>
<gene>
    <name evidence="3" type="ORF">PsYK624_073850</name>
</gene>
<dbReference type="GO" id="GO:0033553">
    <property type="term" value="C:rDNA heterochromatin"/>
    <property type="evidence" value="ECO:0007669"/>
    <property type="project" value="TreeGrafter"/>
</dbReference>
<dbReference type="EMBL" id="BPQB01000020">
    <property type="protein sequence ID" value="GJE91236.1"/>
    <property type="molecule type" value="Genomic_DNA"/>
</dbReference>
<sequence>MGMQAEGYNLNKVPSRTALHRQGTQAEGYNLNKVPSGTAPLVSSQAANVYAGQVPGMSADRRPRSPRDAPSRPLSGSLQRGNAPAPLKGCGFGAVVTSRYGSEAPALTAPCYTAHTSARVIITAPRRDATDVDSAIHPDVYAVGKMLERADPAPESRQQLWRTKLGKFAVKDILIPALAANGHPWPRDKITQARLRAFPTGYTLVSVPRLVDDDHNDAYLCTSDGRRWRSPEEFGPHLAWLLTGQPSDLRGRSGCECCVCVKERTGRIVKQSDITHDRYGDIEKYFAPRGLAKRTWRRRAEKPPTSYIHRRTATDIASQAKNYSKIN</sequence>
<dbReference type="InterPro" id="IPR038986">
    <property type="entry name" value="Clr2"/>
</dbReference>
<feature type="domain" description="Cryptic loci regulator 2 N-terminal" evidence="2">
    <location>
        <begin position="195"/>
        <end position="260"/>
    </location>
</feature>
<comment type="caution">
    <text evidence="3">The sequence shown here is derived from an EMBL/GenBank/DDBJ whole genome shotgun (WGS) entry which is preliminary data.</text>
</comment>
<dbReference type="GO" id="GO:0070824">
    <property type="term" value="C:SHREC complex"/>
    <property type="evidence" value="ECO:0007669"/>
    <property type="project" value="InterPro"/>
</dbReference>
<dbReference type="OrthoDB" id="2421327at2759"/>
<dbReference type="AlphaFoldDB" id="A0A9P3GAD4"/>
<reference evidence="3 4" key="1">
    <citation type="submission" date="2021-08" db="EMBL/GenBank/DDBJ databases">
        <title>Draft Genome Sequence of Phanerochaete sordida strain YK-624.</title>
        <authorList>
            <person name="Mori T."/>
            <person name="Dohra H."/>
            <person name="Suzuki T."/>
            <person name="Kawagishi H."/>
            <person name="Hirai H."/>
        </authorList>
    </citation>
    <scope>NUCLEOTIDE SEQUENCE [LARGE SCALE GENOMIC DNA]</scope>
    <source>
        <strain evidence="3 4">YK-624</strain>
    </source>
</reference>
<dbReference type="PANTHER" id="PTHR38046:SF1">
    <property type="entry name" value="CRYPTIC LOCI REGULATOR 2"/>
    <property type="match status" value="1"/>
</dbReference>
<dbReference type="InterPro" id="IPR031915">
    <property type="entry name" value="Clr2_N"/>
</dbReference>
<organism evidence="3 4">
    <name type="scientific">Phanerochaete sordida</name>
    <dbReference type="NCBI Taxonomy" id="48140"/>
    <lineage>
        <taxon>Eukaryota</taxon>
        <taxon>Fungi</taxon>
        <taxon>Dikarya</taxon>
        <taxon>Basidiomycota</taxon>
        <taxon>Agaricomycotina</taxon>
        <taxon>Agaricomycetes</taxon>
        <taxon>Polyporales</taxon>
        <taxon>Phanerochaetaceae</taxon>
        <taxon>Phanerochaete</taxon>
    </lineage>
</organism>
<name>A0A9P3GAD4_9APHY</name>
<dbReference type="GO" id="GO:0030466">
    <property type="term" value="P:silent mating-type cassette heterochromatin formation"/>
    <property type="evidence" value="ECO:0007669"/>
    <property type="project" value="TreeGrafter"/>
</dbReference>
<evidence type="ECO:0000313" key="4">
    <source>
        <dbReference type="Proteomes" id="UP000703269"/>
    </source>
</evidence>
<proteinExistence type="predicted"/>
<evidence type="ECO:0000313" key="3">
    <source>
        <dbReference type="EMBL" id="GJE91236.1"/>
    </source>
</evidence>
<feature type="region of interest" description="Disordered" evidence="1">
    <location>
        <begin position="54"/>
        <end position="83"/>
    </location>
</feature>
<dbReference type="Pfam" id="PF16761">
    <property type="entry name" value="Clr2_transil"/>
    <property type="match status" value="1"/>
</dbReference>